<keyword evidence="1" id="KW-0472">Membrane</keyword>
<dbReference type="Pfam" id="PF20705">
    <property type="entry name" value="DUF6821"/>
    <property type="match status" value="1"/>
</dbReference>
<keyword evidence="1" id="KW-0812">Transmembrane</keyword>
<dbReference type="PANTHER" id="PTHR33646:SF2">
    <property type="entry name" value="F20H23.8 PROTEIN"/>
    <property type="match status" value="1"/>
</dbReference>
<feature type="domain" description="DUF6821" evidence="2">
    <location>
        <begin position="22"/>
        <end position="150"/>
    </location>
</feature>
<dbReference type="InterPro" id="IPR049224">
    <property type="entry name" value="DUF6821"/>
</dbReference>
<dbReference type="OrthoDB" id="766965at2759"/>
<gene>
    <name evidence="3" type="ORF">PHJA_000559700</name>
</gene>
<keyword evidence="1" id="KW-1133">Transmembrane helix</keyword>
<evidence type="ECO:0000259" key="2">
    <source>
        <dbReference type="Pfam" id="PF20705"/>
    </source>
</evidence>
<evidence type="ECO:0000313" key="4">
    <source>
        <dbReference type="Proteomes" id="UP000653305"/>
    </source>
</evidence>
<feature type="transmembrane region" description="Helical" evidence="1">
    <location>
        <begin position="76"/>
        <end position="99"/>
    </location>
</feature>
<reference evidence="3" key="1">
    <citation type="submission" date="2020-07" db="EMBL/GenBank/DDBJ databases">
        <title>Ethylene signaling mediates host invasion by parasitic plants.</title>
        <authorList>
            <person name="Yoshida S."/>
        </authorList>
    </citation>
    <scope>NUCLEOTIDE SEQUENCE</scope>
    <source>
        <strain evidence="3">Okayama</strain>
    </source>
</reference>
<proteinExistence type="predicted"/>
<protein>
    <recommendedName>
        <fullName evidence="2">DUF6821 domain-containing protein</fullName>
    </recommendedName>
</protein>
<evidence type="ECO:0000313" key="3">
    <source>
        <dbReference type="EMBL" id="GFP84160.1"/>
    </source>
</evidence>
<name>A0A830B915_9LAMI</name>
<sequence>MNSLDQTDLQDWEFLPEGEFILDSKSLEHSLVEINPSQASKEIETLNTAPCHKSSEADSIKVEDRDDGVKLNVWKWSLTGIGTICSFGVAAASVCIIILGNHRKNNLQFHIYTNDKMIKNQHSRKLDEAIAALGGAIVTKARVTVGGYYDT</sequence>
<dbReference type="PANTHER" id="PTHR33646">
    <property type="entry name" value="GB|AAF00631.1"/>
    <property type="match status" value="1"/>
</dbReference>
<organism evidence="3 4">
    <name type="scientific">Phtheirospermum japonicum</name>
    <dbReference type="NCBI Taxonomy" id="374723"/>
    <lineage>
        <taxon>Eukaryota</taxon>
        <taxon>Viridiplantae</taxon>
        <taxon>Streptophyta</taxon>
        <taxon>Embryophyta</taxon>
        <taxon>Tracheophyta</taxon>
        <taxon>Spermatophyta</taxon>
        <taxon>Magnoliopsida</taxon>
        <taxon>eudicotyledons</taxon>
        <taxon>Gunneridae</taxon>
        <taxon>Pentapetalae</taxon>
        <taxon>asterids</taxon>
        <taxon>lamiids</taxon>
        <taxon>Lamiales</taxon>
        <taxon>Orobanchaceae</taxon>
        <taxon>Orobanchaceae incertae sedis</taxon>
        <taxon>Phtheirospermum</taxon>
    </lineage>
</organism>
<comment type="caution">
    <text evidence="3">The sequence shown here is derived from an EMBL/GenBank/DDBJ whole genome shotgun (WGS) entry which is preliminary data.</text>
</comment>
<evidence type="ECO:0000256" key="1">
    <source>
        <dbReference type="SAM" id="Phobius"/>
    </source>
</evidence>
<dbReference type="InterPro" id="IPR045883">
    <property type="entry name" value="At4g13530-like"/>
</dbReference>
<dbReference type="AlphaFoldDB" id="A0A830B915"/>
<accession>A0A830B915</accession>
<keyword evidence="4" id="KW-1185">Reference proteome</keyword>
<dbReference type="EMBL" id="BMAC01000079">
    <property type="protein sequence ID" value="GFP84160.1"/>
    <property type="molecule type" value="Genomic_DNA"/>
</dbReference>
<dbReference type="Proteomes" id="UP000653305">
    <property type="component" value="Unassembled WGS sequence"/>
</dbReference>